<evidence type="ECO:0000256" key="1">
    <source>
        <dbReference type="SAM" id="MobiDB-lite"/>
    </source>
</evidence>
<dbReference type="Proteomes" id="UP001214576">
    <property type="component" value="Unassembled WGS sequence"/>
</dbReference>
<accession>A0AAD4TP63</accession>
<organism evidence="2 3">
    <name type="scientific">Ovis ammon polii</name>
    <dbReference type="NCBI Taxonomy" id="230172"/>
    <lineage>
        <taxon>Eukaryota</taxon>
        <taxon>Metazoa</taxon>
        <taxon>Chordata</taxon>
        <taxon>Craniata</taxon>
        <taxon>Vertebrata</taxon>
        <taxon>Euteleostomi</taxon>
        <taxon>Mammalia</taxon>
        <taxon>Eutheria</taxon>
        <taxon>Laurasiatheria</taxon>
        <taxon>Artiodactyla</taxon>
        <taxon>Ruminantia</taxon>
        <taxon>Pecora</taxon>
        <taxon>Bovidae</taxon>
        <taxon>Caprinae</taxon>
        <taxon>Ovis</taxon>
    </lineage>
</organism>
<sequence>MSGPSQAPRGEHGKGLEQPGSPSPLPGIHALPPGRGAGPPGRTWAPEVAPPPVLGRGLTEKMAKVNIARDLIRRQIKERGALSSERRYHVTDPFIRRLGLEAELQETERIA</sequence>
<dbReference type="AlphaFoldDB" id="A0AAD4TP63"/>
<feature type="region of interest" description="Disordered" evidence="1">
    <location>
        <begin position="1"/>
        <end position="55"/>
    </location>
</feature>
<name>A0AAD4TP63_OVIAM</name>
<dbReference type="EMBL" id="JAKZEL010000026">
    <property type="protein sequence ID" value="KAI4529889.1"/>
    <property type="molecule type" value="Genomic_DNA"/>
</dbReference>
<proteinExistence type="predicted"/>
<protein>
    <submittedName>
        <fullName evidence="2">Uncharacterized protein</fullName>
    </submittedName>
</protein>
<comment type="caution">
    <text evidence="2">The sequence shown here is derived from an EMBL/GenBank/DDBJ whole genome shotgun (WGS) entry which is preliminary data.</text>
</comment>
<gene>
    <name evidence="2" type="ORF">MG293_019745</name>
</gene>
<reference evidence="2" key="1">
    <citation type="submission" date="2022-03" db="EMBL/GenBank/DDBJ databases">
        <title>Genomic analyses of argali, domestic sheep and their hybrids provide insights into chromosomal evolution, heterosis and genetic basis of agronomic traits.</title>
        <authorList>
            <person name="Li M."/>
        </authorList>
    </citation>
    <scope>NUCLEOTIDE SEQUENCE</scope>
    <source>
        <strain evidence="2">CAU-MHL-2022a</strain>
        <tissue evidence="2">Skin</tissue>
    </source>
</reference>
<keyword evidence="3" id="KW-1185">Reference proteome</keyword>
<evidence type="ECO:0000313" key="3">
    <source>
        <dbReference type="Proteomes" id="UP001214576"/>
    </source>
</evidence>
<evidence type="ECO:0000313" key="2">
    <source>
        <dbReference type="EMBL" id="KAI4529889.1"/>
    </source>
</evidence>